<feature type="region of interest" description="Disordered" evidence="10">
    <location>
        <begin position="133"/>
        <end position="187"/>
    </location>
</feature>
<dbReference type="Proteomes" id="UP001055439">
    <property type="component" value="Chromosome 8"/>
</dbReference>
<keyword evidence="6" id="KW-0238">DNA-binding</keyword>
<dbReference type="SUPFAM" id="SSF46785">
    <property type="entry name" value="Winged helix' DNA-binding domain"/>
    <property type="match status" value="1"/>
</dbReference>
<evidence type="ECO:0000256" key="1">
    <source>
        <dbReference type="ARBA" id="ARBA00004123"/>
    </source>
</evidence>
<dbReference type="InterPro" id="IPR036388">
    <property type="entry name" value="WH-like_DNA-bd_sf"/>
</dbReference>
<keyword evidence="13" id="KW-1185">Reference proteome</keyword>
<feature type="region of interest" description="Disordered" evidence="10">
    <location>
        <begin position="1"/>
        <end position="25"/>
    </location>
</feature>
<evidence type="ECO:0000256" key="5">
    <source>
        <dbReference type="ARBA" id="ARBA00023016"/>
    </source>
</evidence>
<feature type="compositionally biased region" description="Low complexity" evidence="10">
    <location>
        <begin position="7"/>
        <end position="22"/>
    </location>
</feature>
<feature type="compositionally biased region" description="Acidic residues" evidence="10">
    <location>
        <begin position="240"/>
        <end position="249"/>
    </location>
</feature>
<gene>
    <name evidence="12" type="ORF">MUK42_34265</name>
</gene>
<reference evidence="12" key="1">
    <citation type="submission" date="2022-05" db="EMBL/GenBank/DDBJ databases">
        <title>The Musa troglodytarum L. genome provides insights into the mechanism of non-climacteric behaviour and enrichment of carotenoids.</title>
        <authorList>
            <person name="Wang J."/>
        </authorList>
    </citation>
    <scope>NUCLEOTIDE SEQUENCE</scope>
    <source>
        <tissue evidence="12">Leaf</tissue>
    </source>
</reference>
<dbReference type="GO" id="GO:0005634">
    <property type="term" value="C:nucleus"/>
    <property type="evidence" value="ECO:0007669"/>
    <property type="project" value="UniProtKB-SubCell"/>
</dbReference>
<organism evidence="12 13">
    <name type="scientific">Musa troglodytarum</name>
    <name type="common">fe'i banana</name>
    <dbReference type="NCBI Taxonomy" id="320322"/>
    <lineage>
        <taxon>Eukaryota</taxon>
        <taxon>Viridiplantae</taxon>
        <taxon>Streptophyta</taxon>
        <taxon>Embryophyta</taxon>
        <taxon>Tracheophyta</taxon>
        <taxon>Spermatophyta</taxon>
        <taxon>Magnoliopsida</taxon>
        <taxon>Liliopsida</taxon>
        <taxon>Zingiberales</taxon>
        <taxon>Musaceae</taxon>
        <taxon>Musa</taxon>
    </lineage>
</organism>
<accession>A0A9E7GWM8</accession>
<keyword evidence="5" id="KW-0346">Stress response</keyword>
<evidence type="ECO:0000313" key="13">
    <source>
        <dbReference type="Proteomes" id="UP001055439"/>
    </source>
</evidence>
<evidence type="ECO:0000256" key="8">
    <source>
        <dbReference type="ARBA" id="ARBA00023242"/>
    </source>
</evidence>
<evidence type="ECO:0000259" key="11">
    <source>
        <dbReference type="SMART" id="SM00415"/>
    </source>
</evidence>
<comment type="similarity">
    <text evidence="9">Belongs to the HSF family.</text>
</comment>
<keyword evidence="4" id="KW-0805">Transcription regulation</keyword>
<keyword evidence="8" id="KW-0539">Nucleus</keyword>
<evidence type="ECO:0000256" key="9">
    <source>
        <dbReference type="RuleBase" id="RU004020"/>
    </source>
</evidence>
<dbReference type="FunFam" id="1.10.10.10:FF:000037">
    <property type="entry name" value="Heat stress transcription factor B-4"/>
    <property type="match status" value="1"/>
</dbReference>
<feature type="domain" description="HSF-type DNA-binding" evidence="11">
    <location>
        <begin position="26"/>
        <end position="119"/>
    </location>
</feature>
<comment type="subunit">
    <text evidence="2">Homotrimer.</text>
</comment>
<dbReference type="EMBL" id="CP097510">
    <property type="protein sequence ID" value="URE23264.1"/>
    <property type="molecule type" value="Genomic_DNA"/>
</dbReference>
<keyword evidence="3" id="KW-0597">Phosphoprotein</keyword>
<evidence type="ECO:0000256" key="2">
    <source>
        <dbReference type="ARBA" id="ARBA00011233"/>
    </source>
</evidence>
<evidence type="ECO:0000256" key="4">
    <source>
        <dbReference type="ARBA" id="ARBA00023015"/>
    </source>
</evidence>
<dbReference type="InterPro" id="IPR000232">
    <property type="entry name" value="HSF_DNA-bd"/>
</dbReference>
<dbReference type="GO" id="GO:0003700">
    <property type="term" value="F:DNA-binding transcription factor activity"/>
    <property type="evidence" value="ECO:0007669"/>
    <property type="project" value="InterPro"/>
</dbReference>
<feature type="region of interest" description="Disordered" evidence="10">
    <location>
        <begin position="361"/>
        <end position="413"/>
    </location>
</feature>
<evidence type="ECO:0000256" key="3">
    <source>
        <dbReference type="ARBA" id="ARBA00022553"/>
    </source>
</evidence>
<dbReference type="PRINTS" id="PR00056">
    <property type="entry name" value="HSFDOMAIN"/>
</dbReference>
<dbReference type="SMART" id="SM00415">
    <property type="entry name" value="HSF"/>
    <property type="match status" value="1"/>
</dbReference>
<dbReference type="OrthoDB" id="60033at2759"/>
<keyword evidence="7" id="KW-0804">Transcription</keyword>
<feature type="compositionally biased region" description="Polar residues" evidence="10">
    <location>
        <begin position="226"/>
        <end position="238"/>
    </location>
</feature>
<feature type="compositionally biased region" description="Polar residues" evidence="10">
    <location>
        <begin position="138"/>
        <end position="156"/>
    </location>
</feature>
<dbReference type="Pfam" id="PF00447">
    <property type="entry name" value="HSF_DNA-bind"/>
    <property type="match status" value="1"/>
</dbReference>
<evidence type="ECO:0000256" key="10">
    <source>
        <dbReference type="SAM" id="MobiDB-lite"/>
    </source>
</evidence>
<proteinExistence type="inferred from homology"/>
<dbReference type="AlphaFoldDB" id="A0A9E7GWM8"/>
<dbReference type="GO" id="GO:0000978">
    <property type="term" value="F:RNA polymerase II cis-regulatory region sequence-specific DNA binding"/>
    <property type="evidence" value="ECO:0007669"/>
    <property type="project" value="TreeGrafter"/>
</dbReference>
<comment type="subcellular location">
    <subcellularLocation>
        <location evidence="1">Nucleus</location>
    </subcellularLocation>
</comment>
<protein>
    <submittedName>
        <fullName evidence="12">Heat stress transcription factor</fullName>
    </submittedName>
</protein>
<dbReference type="Gene3D" id="1.10.10.10">
    <property type="entry name" value="Winged helix-like DNA-binding domain superfamily/Winged helix DNA-binding domain"/>
    <property type="match status" value="1"/>
</dbReference>
<sequence>MGPRTRAPLAPGEEAAEGAPEPQRTVPTPFLAKTYQLVDDPSIDDVISWNEDGSAFVVWRPAEFSLDVLPNYFKHNNFSSFVRQLNTYGFRKTVPDRWEFANECFRRGQKRLLCEIERRKFLPTTGLAEVPAAAPTNRVGSPSSSGGDQVLVTNPSPGRVRLPAAAQGGSGGASELTEENERLRRENKQLSRELDQIKGLCNDVLQLMSVYAPRRGNGAVADEGGASTSHPPGTGRSSNGDEEEEGEDEVAVKEAEGSSGRGEGPRLFGVSIGFKRNRGEEESASDAVAEQDNLPMDIKNDIRWSEYESTLTSPDMSRYPVGVEVLSFPRQSSSSRFAEVPTKEINIEFSLFVLMPIGGRKGNGGEENPPLHPTMAAGTNHLDLRNGDGDAAFTKGTAKADAKAECSQPPQLS</sequence>
<dbReference type="GO" id="GO:0006357">
    <property type="term" value="P:regulation of transcription by RNA polymerase II"/>
    <property type="evidence" value="ECO:0007669"/>
    <property type="project" value="TreeGrafter"/>
</dbReference>
<dbReference type="InterPro" id="IPR036390">
    <property type="entry name" value="WH_DNA-bd_sf"/>
</dbReference>
<evidence type="ECO:0000313" key="12">
    <source>
        <dbReference type="EMBL" id="URE23264.1"/>
    </source>
</evidence>
<evidence type="ECO:0000256" key="7">
    <source>
        <dbReference type="ARBA" id="ARBA00023163"/>
    </source>
</evidence>
<name>A0A9E7GWM8_9LILI</name>
<feature type="region of interest" description="Disordered" evidence="10">
    <location>
        <begin position="216"/>
        <end position="269"/>
    </location>
</feature>
<dbReference type="PANTHER" id="PTHR10015:SF169">
    <property type="entry name" value="HEAT STRESS TRANSCRIPTION FACTOR B-2B"/>
    <property type="match status" value="1"/>
</dbReference>
<evidence type="ECO:0000256" key="6">
    <source>
        <dbReference type="ARBA" id="ARBA00023125"/>
    </source>
</evidence>
<dbReference type="PANTHER" id="PTHR10015">
    <property type="entry name" value="HEAT SHOCK TRANSCRIPTION FACTOR"/>
    <property type="match status" value="1"/>
</dbReference>